<dbReference type="SUPFAM" id="SSF82895">
    <property type="entry name" value="TSP-1 type 1 repeat"/>
    <property type="match status" value="1"/>
</dbReference>
<dbReference type="STRING" id="121845.A0A3Q0IMI4"/>
<dbReference type="Gene3D" id="2.20.100.10">
    <property type="entry name" value="Thrombospondin type-1 (TSP1) repeat"/>
    <property type="match status" value="1"/>
</dbReference>
<dbReference type="Proteomes" id="UP000079169">
    <property type="component" value="Unplaced"/>
</dbReference>
<dbReference type="GeneID" id="113466322"/>
<dbReference type="RefSeq" id="XP_026677432.1">
    <property type="nucleotide sequence ID" value="XM_026821631.1"/>
</dbReference>
<proteinExistence type="predicted"/>
<feature type="compositionally biased region" description="Low complexity" evidence="4">
    <location>
        <begin position="51"/>
        <end position="68"/>
    </location>
</feature>
<feature type="region of interest" description="Disordered" evidence="4">
    <location>
        <begin position="1"/>
        <end position="23"/>
    </location>
</feature>
<dbReference type="InterPro" id="IPR013320">
    <property type="entry name" value="ConA-like_dom_sf"/>
</dbReference>
<dbReference type="KEGG" id="dci:113466322"/>
<organism evidence="6 7">
    <name type="scientific">Diaphorina citri</name>
    <name type="common">Asian citrus psyllid</name>
    <dbReference type="NCBI Taxonomy" id="121845"/>
    <lineage>
        <taxon>Eukaryota</taxon>
        <taxon>Metazoa</taxon>
        <taxon>Ecdysozoa</taxon>
        <taxon>Arthropoda</taxon>
        <taxon>Hexapoda</taxon>
        <taxon>Insecta</taxon>
        <taxon>Pterygota</taxon>
        <taxon>Neoptera</taxon>
        <taxon>Paraneoptera</taxon>
        <taxon>Hemiptera</taxon>
        <taxon>Sternorrhyncha</taxon>
        <taxon>Psylloidea</taxon>
        <taxon>Psyllidae</taxon>
        <taxon>Diaphorininae</taxon>
        <taxon>Diaphorina</taxon>
    </lineage>
</organism>
<feature type="region of interest" description="Disordered" evidence="4">
    <location>
        <begin position="51"/>
        <end position="91"/>
    </location>
</feature>
<dbReference type="FunFam" id="2.20.100.10:FF:000007">
    <property type="entry name" value="Thrombospondin 1"/>
    <property type="match status" value="1"/>
</dbReference>
<dbReference type="InterPro" id="IPR001791">
    <property type="entry name" value="Laminin_G"/>
</dbReference>
<dbReference type="SMART" id="SM00209">
    <property type="entry name" value="TSP1"/>
    <property type="match status" value="1"/>
</dbReference>
<evidence type="ECO:0000256" key="3">
    <source>
        <dbReference type="PROSITE-ProRule" id="PRU00122"/>
    </source>
</evidence>
<feature type="compositionally biased region" description="Polar residues" evidence="4">
    <location>
        <begin position="1"/>
        <end position="11"/>
    </location>
</feature>
<feature type="region of interest" description="Disordered" evidence="4">
    <location>
        <begin position="121"/>
        <end position="142"/>
    </location>
</feature>
<dbReference type="PROSITE" id="PS50092">
    <property type="entry name" value="TSP1"/>
    <property type="match status" value="1"/>
</dbReference>
<evidence type="ECO:0000256" key="1">
    <source>
        <dbReference type="ARBA" id="ARBA00022737"/>
    </source>
</evidence>
<accession>A0A3Q0IMI4</accession>
<dbReference type="InterPro" id="IPR052065">
    <property type="entry name" value="Compl_asym_regulator"/>
</dbReference>
<dbReference type="AlphaFoldDB" id="A0A3Q0IMI4"/>
<dbReference type="CDD" id="cd00110">
    <property type="entry name" value="LamG"/>
    <property type="match status" value="1"/>
</dbReference>
<dbReference type="PANTHER" id="PTHR22906">
    <property type="entry name" value="PROPERDIN"/>
    <property type="match status" value="1"/>
</dbReference>
<evidence type="ECO:0000313" key="7">
    <source>
        <dbReference type="RefSeq" id="XP_026677432.1"/>
    </source>
</evidence>
<dbReference type="PANTHER" id="PTHR22906:SF21">
    <property type="entry name" value="SEMA DOMAIN-CONTAINING PROTEIN"/>
    <property type="match status" value="1"/>
</dbReference>
<dbReference type="Pfam" id="PF02210">
    <property type="entry name" value="Laminin_G_2"/>
    <property type="match status" value="1"/>
</dbReference>
<sequence>MGNRRSNQTSKGKYRSVPKPPNQTVEACLTWDNLMPQLKSLLHPLPQSTTITSTKSISSYPGSSAPPSYKMGDGRSNQTSKDEYRSVPKPPNQTVEACLTWDNLMPQLRSLLHPLPQSTTITSTKSISSYPGSSAPPSSSDDIPWSDEYSCTGVFLEREECFIENCPVDGGWSPWTGWSPCSTPCGKGHQTRQRSCSNPVPQYGGSACYGPIAETRTCFDTPCTVKGHPVAIFSPDSHITYLARNTTSHLLHVYLRFRPMAASGFLVTRGSSDDVIIFLSSSYLVVNATLHGCTTSLITPNKITLDEWHEVLSSVTSYQVTLRVDSSDPVYSTPLVCGPAVYSLNEQTTLGGKFVGQVQTLIVNFETFRLSVNHTSTQSYVTPHHLYNIVYDSGDLNEVSRNLKSEALFLPCYSNSRHWSIELTLRLSAVFGVLLFIPGDVATLLVTLQEDHVTMRIETEDTVRETRVSWDLQVDTWLLTLLSRSMSHEKLLMPLSCSVASISLNNQSLDLLTLETPHPLNII</sequence>
<dbReference type="PROSITE" id="PS50025">
    <property type="entry name" value="LAM_G_DOMAIN"/>
    <property type="match status" value="1"/>
</dbReference>
<dbReference type="PRINTS" id="PR01705">
    <property type="entry name" value="TSP1REPEAT"/>
</dbReference>
<reference evidence="7" key="1">
    <citation type="submission" date="2025-08" db="UniProtKB">
        <authorList>
            <consortium name="RefSeq"/>
        </authorList>
    </citation>
    <scope>IDENTIFICATION</scope>
</reference>
<dbReference type="Pfam" id="PF00090">
    <property type="entry name" value="TSP_1"/>
    <property type="match status" value="1"/>
</dbReference>
<name>A0A3Q0IMI4_DIACI</name>
<feature type="domain" description="Laminin G" evidence="5">
    <location>
        <begin position="228"/>
        <end position="412"/>
    </location>
</feature>
<gene>
    <name evidence="7" type="primary">LOC113466322</name>
</gene>
<evidence type="ECO:0000256" key="4">
    <source>
        <dbReference type="SAM" id="MobiDB-lite"/>
    </source>
</evidence>
<keyword evidence="2" id="KW-1015">Disulfide bond</keyword>
<keyword evidence="6" id="KW-1185">Reference proteome</keyword>
<dbReference type="SUPFAM" id="SSF49899">
    <property type="entry name" value="Concanavalin A-like lectins/glucanases"/>
    <property type="match status" value="1"/>
</dbReference>
<evidence type="ECO:0000313" key="6">
    <source>
        <dbReference type="Proteomes" id="UP000079169"/>
    </source>
</evidence>
<dbReference type="Gene3D" id="2.60.120.200">
    <property type="match status" value="1"/>
</dbReference>
<dbReference type="InterPro" id="IPR000884">
    <property type="entry name" value="TSP1_rpt"/>
</dbReference>
<evidence type="ECO:0000256" key="2">
    <source>
        <dbReference type="ARBA" id="ARBA00023157"/>
    </source>
</evidence>
<keyword evidence="1" id="KW-0677">Repeat</keyword>
<dbReference type="PaxDb" id="121845-A0A3Q0IMI4"/>
<dbReference type="InterPro" id="IPR036383">
    <property type="entry name" value="TSP1_rpt_sf"/>
</dbReference>
<dbReference type="SMART" id="SM00282">
    <property type="entry name" value="LamG"/>
    <property type="match status" value="1"/>
</dbReference>
<protein>
    <submittedName>
        <fullName evidence="7">Uncharacterized protein LOC113466322</fullName>
    </submittedName>
</protein>
<evidence type="ECO:0000259" key="5">
    <source>
        <dbReference type="PROSITE" id="PS50025"/>
    </source>
</evidence>
<comment type="caution">
    <text evidence="3">Lacks conserved residue(s) required for the propagation of feature annotation.</text>
</comment>